<organism evidence="1 2">
    <name type="scientific">Anoxybacillus andreesenii</name>
    <dbReference type="NCBI Taxonomy" id="1325932"/>
    <lineage>
        <taxon>Bacteria</taxon>
        <taxon>Bacillati</taxon>
        <taxon>Bacillota</taxon>
        <taxon>Bacilli</taxon>
        <taxon>Bacillales</taxon>
        <taxon>Anoxybacillaceae</taxon>
        <taxon>Anoxybacillus</taxon>
    </lineage>
</organism>
<name>A0ABT9UZ51_9BACL</name>
<protein>
    <submittedName>
        <fullName evidence="1">DNA-binding transcriptional regulator YafY</fullName>
    </submittedName>
</protein>
<evidence type="ECO:0000313" key="2">
    <source>
        <dbReference type="Proteomes" id="UP001231362"/>
    </source>
</evidence>
<comment type="caution">
    <text evidence="1">The sequence shown here is derived from an EMBL/GenBank/DDBJ whole genome shotgun (WGS) entry which is preliminary data.</text>
</comment>
<proteinExistence type="predicted"/>
<dbReference type="Proteomes" id="UP001231362">
    <property type="component" value="Unassembled WGS sequence"/>
</dbReference>
<sequence length="73" mass="8622">MKGLLLRSLEEHMPIEMIYISSNNQITQRKIVITEINPSTIRAYCYLRRQTRLFNLDNILSVMVARKDNRQIG</sequence>
<keyword evidence="2" id="KW-1185">Reference proteome</keyword>
<dbReference type="RefSeq" id="WP_307148594.1">
    <property type="nucleotide sequence ID" value="NZ_JAUSTU010000001.1"/>
</dbReference>
<evidence type="ECO:0000313" key="1">
    <source>
        <dbReference type="EMBL" id="MDQ0153974.1"/>
    </source>
</evidence>
<dbReference type="GO" id="GO:0003677">
    <property type="term" value="F:DNA binding"/>
    <property type="evidence" value="ECO:0007669"/>
    <property type="project" value="UniProtKB-KW"/>
</dbReference>
<reference evidence="1 2" key="1">
    <citation type="submission" date="2023-07" db="EMBL/GenBank/DDBJ databases">
        <title>Genomic Encyclopedia of Type Strains, Phase IV (KMG-IV): sequencing the most valuable type-strain genomes for metagenomic binning, comparative biology and taxonomic classification.</title>
        <authorList>
            <person name="Goeker M."/>
        </authorList>
    </citation>
    <scope>NUCLEOTIDE SEQUENCE [LARGE SCALE GENOMIC DNA]</scope>
    <source>
        <strain evidence="1 2">DSM 23948</strain>
    </source>
</reference>
<dbReference type="EMBL" id="JAUSTU010000001">
    <property type="protein sequence ID" value="MDQ0153974.1"/>
    <property type="molecule type" value="Genomic_DNA"/>
</dbReference>
<keyword evidence="1" id="KW-0238">DNA-binding</keyword>
<accession>A0ABT9UZ51</accession>
<gene>
    <name evidence="1" type="ORF">J2S07_000272</name>
</gene>